<dbReference type="SUPFAM" id="SSF53955">
    <property type="entry name" value="Lysozyme-like"/>
    <property type="match status" value="1"/>
</dbReference>
<feature type="region of interest" description="Disordered" evidence="1">
    <location>
        <begin position="41"/>
        <end position="86"/>
    </location>
</feature>
<evidence type="ECO:0000256" key="1">
    <source>
        <dbReference type="SAM" id="MobiDB-lite"/>
    </source>
</evidence>
<sequence length="277" mass="27377">MNTPFPSARRWVLPAVTGSLAGLGVSVLALAAVMVPGNSGTDASGVTPSPGATATRAPSGSSPAPSTGLSVSPAATGSSPTVRSSNGTAISQLADAGWVASTARRVGISERALAAYAGASLAVGQTHPGCGLGWNTLAAIGQVESGHGTLNGAVIDGDGIATPTILGPALDGADGVATVSDTDRGRLDGDTTWDHAVGPMQFIPATWQKAAQDGNGDGTTDVNQIDDAALGAAVYLCDVGGDLTVAENWIAAVSAYNQSTEYNNQVAEAADTYTELA</sequence>
<protein>
    <submittedName>
        <fullName evidence="3">Membrane-bound lytic murein transglycosylase B</fullName>
    </submittedName>
</protein>
<dbReference type="InterPro" id="IPR031304">
    <property type="entry name" value="SLT_2"/>
</dbReference>
<name>A0ABX0SKB9_9ACTN</name>
<dbReference type="RefSeq" id="WP_167172026.1">
    <property type="nucleotide sequence ID" value="NZ_BAAAOO010000006.1"/>
</dbReference>
<organism evidence="3 4">
    <name type="scientific">Brooklawnia cerclae</name>
    <dbReference type="NCBI Taxonomy" id="349934"/>
    <lineage>
        <taxon>Bacteria</taxon>
        <taxon>Bacillati</taxon>
        <taxon>Actinomycetota</taxon>
        <taxon>Actinomycetes</taxon>
        <taxon>Propionibacteriales</taxon>
        <taxon>Propionibacteriaceae</taxon>
        <taxon>Brooklawnia</taxon>
    </lineage>
</organism>
<feature type="compositionally biased region" description="Polar residues" evidence="1">
    <location>
        <begin position="69"/>
        <end position="86"/>
    </location>
</feature>
<dbReference type="Pfam" id="PF13406">
    <property type="entry name" value="SLT_2"/>
    <property type="match status" value="1"/>
</dbReference>
<accession>A0ABX0SKB9</accession>
<dbReference type="PANTHER" id="PTHR30163:SF8">
    <property type="entry name" value="LYTIC MUREIN TRANSGLYCOSYLASE"/>
    <property type="match status" value="1"/>
</dbReference>
<feature type="compositionally biased region" description="Low complexity" evidence="1">
    <location>
        <begin position="51"/>
        <end position="68"/>
    </location>
</feature>
<dbReference type="CDD" id="cd13399">
    <property type="entry name" value="Slt35-like"/>
    <property type="match status" value="1"/>
</dbReference>
<dbReference type="PANTHER" id="PTHR30163">
    <property type="entry name" value="MEMBRANE-BOUND LYTIC MUREIN TRANSGLYCOSYLASE B"/>
    <property type="match status" value="1"/>
</dbReference>
<gene>
    <name evidence="3" type="ORF">FB473_003519</name>
</gene>
<dbReference type="Gene3D" id="1.10.530.10">
    <property type="match status" value="1"/>
</dbReference>
<feature type="domain" description="Transglycosylase SLT" evidence="2">
    <location>
        <begin position="191"/>
        <end position="238"/>
    </location>
</feature>
<dbReference type="EMBL" id="JAAMOZ010000005">
    <property type="protein sequence ID" value="NIH58818.1"/>
    <property type="molecule type" value="Genomic_DNA"/>
</dbReference>
<evidence type="ECO:0000259" key="2">
    <source>
        <dbReference type="Pfam" id="PF13406"/>
    </source>
</evidence>
<evidence type="ECO:0000313" key="3">
    <source>
        <dbReference type="EMBL" id="NIH58818.1"/>
    </source>
</evidence>
<comment type="caution">
    <text evidence="3">The sequence shown here is derived from an EMBL/GenBank/DDBJ whole genome shotgun (WGS) entry which is preliminary data.</text>
</comment>
<proteinExistence type="predicted"/>
<dbReference type="InterPro" id="IPR043426">
    <property type="entry name" value="MltB-like"/>
</dbReference>
<dbReference type="Proteomes" id="UP000749311">
    <property type="component" value="Unassembled WGS sequence"/>
</dbReference>
<dbReference type="InterPro" id="IPR023346">
    <property type="entry name" value="Lysozyme-like_dom_sf"/>
</dbReference>
<keyword evidence="4" id="KW-1185">Reference proteome</keyword>
<evidence type="ECO:0000313" key="4">
    <source>
        <dbReference type="Proteomes" id="UP000749311"/>
    </source>
</evidence>
<reference evidence="3 4" key="1">
    <citation type="submission" date="2020-02" db="EMBL/GenBank/DDBJ databases">
        <title>Sequencing the genomes of 1000 actinobacteria strains.</title>
        <authorList>
            <person name="Klenk H.-P."/>
        </authorList>
    </citation>
    <scope>NUCLEOTIDE SEQUENCE [LARGE SCALE GENOMIC DNA]</scope>
    <source>
        <strain evidence="3 4">DSM 19609</strain>
    </source>
</reference>